<feature type="transmembrane region" description="Helical" evidence="7">
    <location>
        <begin position="202"/>
        <end position="226"/>
    </location>
</feature>
<dbReference type="PANTHER" id="PTHR19282">
    <property type="entry name" value="TETRASPANIN"/>
    <property type="match status" value="1"/>
</dbReference>
<name>A0A0K8TPE2_TABBR</name>
<evidence type="ECO:0000256" key="2">
    <source>
        <dbReference type="ARBA" id="ARBA00006840"/>
    </source>
</evidence>
<dbReference type="PIRSF" id="PIRSF002419">
    <property type="entry name" value="Tetraspanin"/>
    <property type="match status" value="1"/>
</dbReference>
<evidence type="ECO:0000256" key="7">
    <source>
        <dbReference type="RuleBase" id="RU361218"/>
    </source>
</evidence>
<proteinExistence type="evidence at transcript level"/>
<dbReference type="CDD" id="cd03127">
    <property type="entry name" value="tetraspanin_LEL"/>
    <property type="match status" value="1"/>
</dbReference>
<dbReference type="PRINTS" id="PR00259">
    <property type="entry name" value="TMFOUR"/>
</dbReference>
<dbReference type="Gene3D" id="1.10.1450.10">
    <property type="entry name" value="Tetraspanin"/>
    <property type="match status" value="1"/>
</dbReference>
<dbReference type="Pfam" id="PF00335">
    <property type="entry name" value="Tetraspanin"/>
    <property type="match status" value="1"/>
</dbReference>
<feature type="transmembrane region" description="Helical" evidence="7">
    <location>
        <begin position="48"/>
        <end position="70"/>
    </location>
</feature>
<keyword evidence="4 7" id="KW-1133">Transmembrane helix</keyword>
<reference evidence="8" key="1">
    <citation type="journal article" date="2015" name="Insect Biochem. Mol. Biol.">
        <title>An insight into the sialome of the horse fly, Tabanus bromius.</title>
        <authorList>
            <person name="Ribeiro J.M."/>
            <person name="Kazimirova M."/>
            <person name="Takac P."/>
            <person name="Andersen J.F."/>
            <person name="Francischetti I.M."/>
        </authorList>
    </citation>
    <scope>NUCLEOTIDE SEQUENCE</scope>
</reference>
<dbReference type="GO" id="GO:0005886">
    <property type="term" value="C:plasma membrane"/>
    <property type="evidence" value="ECO:0007669"/>
    <property type="project" value="TreeGrafter"/>
</dbReference>
<dbReference type="InterPro" id="IPR018499">
    <property type="entry name" value="Tetraspanin/Peripherin"/>
</dbReference>
<dbReference type="EMBL" id="GDAI01001346">
    <property type="protein sequence ID" value="JAI16257.1"/>
    <property type="molecule type" value="mRNA"/>
</dbReference>
<evidence type="ECO:0000256" key="1">
    <source>
        <dbReference type="ARBA" id="ARBA00004141"/>
    </source>
</evidence>
<keyword evidence="6" id="KW-1015">Disulfide bond</keyword>
<evidence type="ECO:0000256" key="4">
    <source>
        <dbReference type="ARBA" id="ARBA00022989"/>
    </source>
</evidence>
<dbReference type="AlphaFoldDB" id="A0A0K8TPE2"/>
<comment type="similarity">
    <text evidence="2 7">Belongs to the tetraspanin (TM4SF) family.</text>
</comment>
<evidence type="ECO:0000256" key="5">
    <source>
        <dbReference type="ARBA" id="ARBA00023136"/>
    </source>
</evidence>
<accession>A0A0K8TPE2</accession>
<feature type="transmembrane region" description="Helical" evidence="7">
    <location>
        <begin position="82"/>
        <end position="105"/>
    </location>
</feature>
<feature type="transmembrane region" description="Helical" evidence="7">
    <location>
        <begin position="12"/>
        <end position="36"/>
    </location>
</feature>
<dbReference type="InterPro" id="IPR008952">
    <property type="entry name" value="Tetraspanin_EC2_sf"/>
</dbReference>
<dbReference type="InterPro" id="IPR000301">
    <property type="entry name" value="Tetraspanin_animals"/>
</dbReference>
<evidence type="ECO:0000256" key="3">
    <source>
        <dbReference type="ARBA" id="ARBA00022692"/>
    </source>
</evidence>
<comment type="subcellular location">
    <subcellularLocation>
        <location evidence="1 7">Membrane</location>
        <topology evidence="1 7">Multi-pass membrane protein</topology>
    </subcellularLocation>
</comment>
<sequence>MTNGGVTCIKYLVFACNLLFALTGLCVIIVGGIVLGKYSHYSNFVGEHVWAAPVVVIVIGVLVFIIGFLGCCGACKENSCMILTFSILVGIVVVAEVGVVIAGYVKHDKLEGILEKGFNTTMEKYNDRKDYRDVWNTLQSELDCCGSRGPRDWKLYNVTDIPPSCCSVVPALNINEGKCDLEHAHPAGCLKKVLKALDDKTLIFAGVGVGVVVIQILTILFACLLYRSFRLNYETV</sequence>
<dbReference type="SUPFAM" id="SSF48652">
    <property type="entry name" value="Tetraspanin"/>
    <property type="match status" value="1"/>
</dbReference>
<keyword evidence="3 7" id="KW-0812">Transmembrane</keyword>
<evidence type="ECO:0000313" key="8">
    <source>
        <dbReference type="EMBL" id="JAI16257.1"/>
    </source>
</evidence>
<dbReference type="PROSITE" id="PS00421">
    <property type="entry name" value="TM4_1"/>
    <property type="match status" value="1"/>
</dbReference>
<organism evidence="8">
    <name type="scientific">Tabanus bromius</name>
    <name type="common">Band-eyed brown horse fly</name>
    <dbReference type="NCBI Taxonomy" id="304241"/>
    <lineage>
        <taxon>Eukaryota</taxon>
        <taxon>Metazoa</taxon>
        <taxon>Ecdysozoa</taxon>
        <taxon>Arthropoda</taxon>
        <taxon>Hexapoda</taxon>
        <taxon>Insecta</taxon>
        <taxon>Pterygota</taxon>
        <taxon>Neoptera</taxon>
        <taxon>Endopterygota</taxon>
        <taxon>Diptera</taxon>
        <taxon>Brachycera</taxon>
        <taxon>Tabanomorpha</taxon>
        <taxon>Tabanoidea</taxon>
        <taxon>Tabanidae</taxon>
        <taxon>Tabanus</taxon>
    </lineage>
</organism>
<feature type="disulfide bond" evidence="6">
    <location>
        <begin position="145"/>
        <end position="165"/>
    </location>
</feature>
<evidence type="ECO:0000256" key="6">
    <source>
        <dbReference type="PIRSR" id="PIRSR002419-1"/>
    </source>
</evidence>
<keyword evidence="5 7" id="KW-0472">Membrane</keyword>
<dbReference type="InterPro" id="IPR018503">
    <property type="entry name" value="Tetraspanin_CS"/>
</dbReference>
<protein>
    <recommendedName>
        <fullName evidence="7">Tetraspanin</fullName>
    </recommendedName>
</protein>
<dbReference type="PANTHER" id="PTHR19282:SF482">
    <property type="entry name" value="FI23944P1-RELATED"/>
    <property type="match status" value="1"/>
</dbReference>